<accession>A0A3N2H2B9</accession>
<evidence type="ECO:0000313" key="3">
    <source>
        <dbReference type="EMBL" id="ROS43066.1"/>
    </source>
</evidence>
<gene>
    <name evidence="3" type="ORF">EDD35_5468</name>
</gene>
<evidence type="ECO:0000256" key="2">
    <source>
        <dbReference type="ARBA" id="ARBA00023136"/>
    </source>
</evidence>
<sequence>MTSRVATWVSVLTAVIVLAGGFAAWAAVQAGQWRTSNAALADQAATAEASEQISAALKAVFSYDYGNLARTERAAASVLVDDAVTQYRDTFAAAQEQAVSQKLIRTTTVASLGLQDLHGDTARALAFLEQQTLNTTTGQQTSSSAAVSVVARKVDGAWKLAALTPL</sequence>
<proteinExistence type="predicted"/>
<keyword evidence="2" id="KW-0472">Membrane</keyword>
<protein>
    <submittedName>
        <fullName evidence="3">Mce-associated membrane protein</fullName>
    </submittedName>
</protein>
<comment type="caution">
    <text evidence="3">The sequence shown here is derived from an EMBL/GenBank/DDBJ whole genome shotgun (WGS) entry which is preliminary data.</text>
</comment>
<dbReference type="GeneID" id="301846761"/>
<reference evidence="3 4" key="1">
    <citation type="submission" date="2018-11" db="EMBL/GenBank/DDBJ databases">
        <title>Sequencing the genomes of 1000 actinobacteria strains.</title>
        <authorList>
            <person name="Klenk H.-P."/>
        </authorList>
    </citation>
    <scope>NUCLEOTIDE SEQUENCE [LARGE SCALE GENOMIC DNA]</scope>
    <source>
        <strain evidence="3 4">DSM 44348</strain>
    </source>
</reference>
<dbReference type="PANTHER" id="PTHR37042">
    <property type="entry name" value="OUTER MEMBRANE PROTEIN RV1973"/>
    <property type="match status" value="1"/>
</dbReference>
<dbReference type="PANTHER" id="PTHR37042:SF4">
    <property type="entry name" value="OUTER MEMBRANE PROTEIN RV1973"/>
    <property type="match status" value="1"/>
</dbReference>
<dbReference type="SUPFAM" id="SSF54427">
    <property type="entry name" value="NTF2-like"/>
    <property type="match status" value="1"/>
</dbReference>
<dbReference type="AlphaFoldDB" id="A0A3N2H2B9"/>
<keyword evidence="4" id="KW-1185">Reference proteome</keyword>
<dbReference type="GO" id="GO:0016020">
    <property type="term" value="C:membrane"/>
    <property type="evidence" value="ECO:0007669"/>
    <property type="project" value="UniProtKB-SubCell"/>
</dbReference>
<dbReference type="Proteomes" id="UP000274843">
    <property type="component" value="Unassembled WGS sequence"/>
</dbReference>
<dbReference type="RefSeq" id="WP_123685468.1">
    <property type="nucleotide sequence ID" value="NZ_RKHY01000001.1"/>
</dbReference>
<dbReference type="InterPro" id="IPR032710">
    <property type="entry name" value="NTF2-like_dom_sf"/>
</dbReference>
<evidence type="ECO:0000313" key="4">
    <source>
        <dbReference type="Proteomes" id="UP000274843"/>
    </source>
</evidence>
<evidence type="ECO:0000256" key="1">
    <source>
        <dbReference type="ARBA" id="ARBA00004370"/>
    </source>
</evidence>
<comment type="subcellular location">
    <subcellularLocation>
        <location evidence="1">Membrane</location>
    </subcellularLocation>
</comment>
<name>A0A3N2H2B9_9PSEU</name>
<dbReference type="EMBL" id="RKHY01000001">
    <property type="protein sequence ID" value="ROS43066.1"/>
    <property type="molecule type" value="Genomic_DNA"/>
</dbReference>
<organism evidence="3 4">
    <name type="scientific">Amycolatopsis thermoflava</name>
    <dbReference type="NCBI Taxonomy" id="84480"/>
    <lineage>
        <taxon>Bacteria</taxon>
        <taxon>Bacillati</taxon>
        <taxon>Actinomycetota</taxon>
        <taxon>Actinomycetes</taxon>
        <taxon>Pseudonocardiales</taxon>
        <taxon>Pseudonocardiaceae</taxon>
        <taxon>Amycolatopsis</taxon>
        <taxon>Amycolatopsis methanolica group</taxon>
    </lineage>
</organism>